<dbReference type="EMBL" id="LR031872">
    <property type="protein sequence ID" value="VDC91490.1"/>
    <property type="molecule type" value="Genomic_DNA"/>
</dbReference>
<accession>A0A3P6B0P7</accession>
<name>A0A3P6B0P7_BRAOL</name>
<sequence>METFYQSVRSSSTSEGVAALFVPKSQGDKVSYDEFNGASFSRTGRVLLLNKIGVLIVYMIIIGDVLAGKTKDATHHYGALKGWFRIGGMEELLFFSLQLLVSLLH</sequence>
<organism evidence="2">
    <name type="scientific">Brassica oleracea</name>
    <name type="common">Wild cabbage</name>
    <dbReference type="NCBI Taxonomy" id="3712"/>
    <lineage>
        <taxon>Eukaryota</taxon>
        <taxon>Viridiplantae</taxon>
        <taxon>Streptophyta</taxon>
        <taxon>Embryophyta</taxon>
        <taxon>Tracheophyta</taxon>
        <taxon>Spermatophyta</taxon>
        <taxon>Magnoliopsida</taxon>
        <taxon>eudicotyledons</taxon>
        <taxon>Gunneridae</taxon>
        <taxon>Pentapetalae</taxon>
        <taxon>rosids</taxon>
        <taxon>malvids</taxon>
        <taxon>Brassicales</taxon>
        <taxon>Brassicaceae</taxon>
        <taxon>Brassiceae</taxon>
        <taxon>Brassica</taxon>
    </lineage>
</organism>
<feature type="transmembrane region" description="Helical" evidence="1">
    <location>
        <begin position="46"/>
        <end position="63"/>
    </location>
</feature>
<reference evidence="2" key="1">
    <citation type="submission" date="2018-11" db="EMBL/GenBank/DDBJ databases">
        <authorList>
            <consortium name="Genoscope - CEA"/>
            <person name="William W."/>
        </authorList>
    </citation>
    <scope>NUCLEOTIDE SEQUENCE</scope>
</reference>
<proteinExistence type="predicted"/>
<dbReference type="AlphaFoldDB" id="A0A3P6B0P7"/>
<protein>
    <submittedName>
        <fullName evidence="2">Uncharacterized protein</fullName>
    </submittedName>
</protein>
<evidence type="ECO:0000313" key="2">
    <source>
        <dbReference type="EMBL" id="VDC91490.1"/>
    </source>
</evidence>
<keyword evidence="1" id="KW-0472">Membrane</keyword>
<keyword evidence="1" id="KW-0812">Transmembrane</keyword>
<keyword evidence="1" id="KW-1133">Transmembrane helix</keyword>
<gene>
    <name evidence="2" type="ORF">BOLC3T15867H</name>
</gene>
<evidence type="ECO:0000256" key="1">
    <source>
        <dbReference type="SAM" id="Phobius"/>
    </source>
</evidence>